<organism evidence="1 2">
    <name type="scientific">Candidatus Ryanbacteria bacterium RIFCSPLOWO2_02_FULL_47_14</name>
    <dbReference type="NCBI Taxonomy" id="1802129"/>
    <lineage>
        <taxon>Bacteria</taxon>
        <taxon>Candidatus Ryaniibacteriota</taxon>
    </lineage>
</organism>
<comment type="caution">
    <text evidence="1">The sequence shown here is derived from an EMBL/GenBank/DDBJ whole genome shotgun (WGS) entry which is preliminary data.</text>
</comment>
<proteinExistence type="predicted"/>
<sequence>MQYGWEFHREVDEFQRRNRLVSEVAEFPHMMLTNVRESIEELLAFRPDNSEEAKREHSRRVGQVLYHLVRYSNSRGIILDHALSHFLVGYSAVLRGRWYNGAPAP</sequence>
<evidence type="ECO:0000313" key="2">
    <source>
        <dbReference type="Proteomes" id="UP000177954"/>
    </source>
</evidence>
<name>A0A1G2GX99_9BACT</name>
<evidence type="ECO:0000313" key="1">
    <source>
        <dbReference type="EMBL" id="OGZ54834.1"/>
    </source>
</evidence>
<dbReference type="AlphaFoldDB" id="A0A1G2GX99"/>
<dbReference type="Proteomes" id="UP000177954">
    <property type="component" value="Unassembled WGS sequence"/>
</dbReference>
<protein>
    <submittedName>
        <fullName evidence="1">Uncharacterized protein</fullName>
    </submittedName>
</protein>
<reference evidence="1 2" key="1">
    <citation type="journal article" date="2016" name="Nat. Commun.">
        <title>Thousands of microbial genomes shed light on interconnected biogeochemical processes in an aquifer system.</title>
        <authorList>
            <person name="Anantharaman K."/>
            <person name="Brown C.T."/>
            <person name="Hug L.A."/>
            <person name="Sharon I."/>
            <person name="Castelle C.J."/>
            <person name="Probst A.J."/>
            <person name="Thomas B.C."/>
            <person name="Singh A."/>
            <person name="Wilkins M.J."/>
            <person name="Karaoz U."/>
            <person name="Brodie E.L."/>
            <person name="Williams K.H."/>
            <person name="Hubbard S.S."/>
            <person name="Banfield J.F."/>
        </authorList>
    </citation>
    <scope>NUCLEOTIDE SEQUENCE [LARGE SCALE GENOMIC DNA]</scope>
</reference>
<dbReference type="EMBL" id="MHNZ01000043">
    <property type="protein sequence ID" value="OGZ54834.1"/>
    <property type="molecule type" value="Genomic_DNA"/>
</dbReference>
<dbReference type="STRING" id="1802129.A3J04_02420"/>
<accession>A0A1G2GX99</accession>
<gene>
    <name evidence="1" type="ORF">A3J04_02420</name>
</gene>